<dbReference type="SUPFAM" id="SSF64182">
    <property type="entry name" value="DHH phosphoesterases"/>
    <property type="match status" value="1"/>
</dbReference>
<dbReference type="Gene3D" id="3.90.1640.30">
    <property type="match status" value="1"/>
</dbReference>
<comment type="caution">
    <text evidence="2">The sequence shown here is derived from an EMBL/GenBank/DDBJ whole genome shotgun (WGS) entry which is preliminary data.</text>
</comment>
<organism evidence="2">
    <name type="scientific">human gut metagenome</name>
    <dbReference type="NCBI Taxonomy" id="408170"/>
    <lineage>
        <taxon>unclassified sequences</taxon>
        <taxon>metagenomes</taxon>
        <taxon>organismal metagenomes</taxon>
    </lineage>
</organism>
<name>K1UC64_9ZZZZ</name>
<proteinExistence type="predicted"/>
<dbReference type="PANTHER" id="PTHR30255:SF2">
    <property type="entry name" value="SINGLE-STRANDED-DNA-SPECIFIC EXONUCLEASE RECJ"/>
    <property type="match status" value="1"/>
</dbReference>
<sequence>MLQLNKNKEGVGSMNIKKWSVSPLDKARAAKIAEEMQYPSFLAMMLEIRGFHTKDDIDALFDVSKSFADPFLMKDMDCAVARIQRAIENFETICVYGDYDADGVTSTAMLYSYLESCGANVMFYIPLREQGRVWY</sequence>
<dbReference type="EMBL" id="AJWY01001438">
    <property type="protein sequence ID" value="EKC79778.1"/>
    <property type="molecule type" value="Genomic_DNA"/>
</dbReference>
<keyword evidence="2" id="KW-0378">Hydrolase</keyword>
<dbReference type="InterPro" id="IPR001667">
    <property type="entry name" value="DDH_dom"/>
</dbReference>
<evidence type="ECO:0000259" key="1">
    <source>
        <dbReference type="Pfam" id="PF01368"/>
    </source>
</evidence>
<keyword evidence="2" id="KW-0540">Nuclease</keyword>
<dbReference type="PANTHER" id="PTHR30255">
    <property type="entry name" value="SINGLE-STRANDED-DNA-SPECIFIC EXONUCLEASE RECJ"/>
    <property type="match status" value="1"/>
</dbReference>
<accession>K1UC64</accession>
<dbReference type="InterPro" id="IPR038763">
    <property type="entry name" value="DHH_sf"/>
</dbReference>
<dbReference type="GO" id="GO:0004527">
    <property type="term" value="F:exonuclease activity"/>
    <property type="evidence" value="ECO:0007669"/>
    <property type="project" value="UniProtKB-KW"/>
</dbReference>
<dbReference type="InterPro" id="IPR051673">
    <property type="entry name" value="SSDNA_exonuclease_RecJ"/>
</dbReference>
<feature type="domain" description="DDH" evidence="1">
    <location>
        <begin position="92"/>
        <end position="127"/>
    </location>
</feature>
<reference evidence="2" key="1">
    <citation type="journal article" date="2013" name="Environ. Microbiol.">
        <title>Microbiota from the distal guts of lean and obese adolescents exhibit partial functional redundancy besides clear differences in community structure.</title>
        <authorList>
            <person name="Ferrer M."/>
            <person name="Ruiz A."/>
            <person name="Lanza F."/>
            <person name="Haange S.B."/>
            <person name="Oberbach A."/>
            <person name="Till H."/>
            <person name="Bargiela R."/>
            <person name="Campoy C."/>
            <person name="Segura M.T."/>
            <person name="Richter M."/>
            <person name="von Bergen M."/>
            <person name="Seifert J."/>
            <person name="Suarez A."/>
        </authorList>
    </citation>
    <scope>NUCLEOTIDE SEQUENCE</scope>
</reference>
<dbReference type="Pfam" id="PF01368">
    <property type="entry name" value="DHH"/>
    <property type="match status" value="1"/>
</dbReference>
<keyword evidence="2" id="KW-0269">Exonuclease</keyword>
<protein>
    <submittedName>
        <fullName evidence="2">Single-stranded-DNA-specific exonuclease RecJ</fullName>
    </submittedName>
</protein>
<evidence type="ECO:0000313" key="2">
    <source>
        <dbReference type="EMBL" id="EKC79778.1"/>
    </source>
</evidence>
<dbReference type="AlphaFoldDB" id="K1UC64"/>
<gene>
    <name evidence="2" type="ORF">LEA_02081</name>
</gene>